<dbReference type="PROSITE" id="PS51194">
    <property type="entry name" value="HELICASE_CTER"/>
    <property type="match status" value="1"/>
</dbReference>
<dbReference type="PANTHER" id="PTHR45685:SF1">
    <property type="entry name" value="HELICASE SRCAP"/>
    <property type="match status" value="1"/>
</dbReference>
<gene>
    <name evidence="8" type="primary">SWR1_1</name>
    <name evidence="8" type="ORF">HK099_001382</name>
</gene>
<keyword evidence="9" id="KW-1185">Reference proteome</keyword>
<evidence type="ECO:0000256" key="3">
    <source>
        <dbReference type="ARBA" id="ARBA00022801"/>
    </source>
</evidence>
<dbReference type="SUPFAM" id="SSF52540">
    <property type="entry name" value="P-loop containing nucleoside triphosphate hydrolases"/>
    <property type="match status" value="1"/>
</dbReference>
<comment type="caution">
    <text evidence="8">The sequence shown here is derived from an EMBL/GenBank/DDBJ whole genome shotgun (WGS) entry which is preliminary data.</text>
</comment>
<feature type="region of interest" description="Disordered" evidence="6">
    <location>
        <begin position="387"/>
        <end position="415"/>
    </location>
</feature>
<dbReference type="GO" id="GO:0016887">
    <property type="term" value="F:ATP hydrolysis activity"/>
    <property type="evidence" value="ECO:0007669"/>
    <property type="project" value="TreeGrafter"/>
</dbReference>
<evidence type="ECO:0000256" key="1">
    <source>
        <dbReference type="ARBA" id="ARBA00004123"/>
    </source>
</evidence>
<dbReference type="GO" id="GO:0003677">
    <property type="term" value="F:DNA binding"/>
    <property type="evidence" value="ECO:0007669"/>
    <property type="project" value="UniProtKB-KW"/>
</dbReference>
<organism evidence="8 9">
    <name type="scientific">Clydaea vesicula</name>
    <dbReference type="NCBI Taxonomy" id="447962"/>
    <lineage>
        <taxon>Eukaryota</taxon>
        <taxon>Fungi</taxon>
        <taxon>Fungi incertae sedis</taxon>
        <taxon>Chytridiomycota</taxon>
        <taxon>Chytridiomycota incertae sedis</taxon>
        <taxon>Chytridiomycetes</taxon>
        <taxon>Lobulomycetales</taxon>
        <taxon>Lobulomycetaceae</taxon>
        <taxon>Clydaea</taxon>
    </lineage>
</organism>
<dbReference type="InterPro" id="IPR049730">
    <property type="entry name" value="SNF2/RAD54-like_C"/>
</dbReference>
<dbReference type="GO" id="GO:0004386">
    <property type="term" value="F:helicase activity"/>
    <property type="evidence" value="ECO:0007669"/>
    <property type="project" value="UniProtKB-KW"/>
</dbReference>
<name>A0AAD5XW08_9FUNG</name>
<keyword evidence="5" id="KW-0067">ATP-binding</keyword>
<evidence type="ECO:0000256" key="5">
    <source>
        <dbReference type="ARBA" id="ARBA00022840"/>
    </source>
</evidence>
<comment type="subcellular location">
    <subcellularLocation>
        <location evidence="1">Nucleus</location>
    </subcellularLocation>
</comment>
<dbReference type="InterPro" id="IPR050520">
    <property type="entry name" value="INO80/SWR1_helicase"/>
</dbReference>
<dbReference type="PANTHER" id="PTHR45685">
    <property type="entry name" value="HELICASE SRCAP-RELATED"/>
    <property type="match status" value="1"/>
</dbReference>
<reference evidence="8" key="1">
    <citation type="submission" date="2020-05" db="EMBL/GenBank/DDBJ databases">
        <title>Phylogenomic resolution of chytrid fungi.</title>
        <authorList>
            <person name="Stajich J.E."/>
            <person name="Amses K."/>
            <person name="Simmons R."/>
            <person name="Seto K."/>
            <person name="Myers J."/>
            <person name="Bonds A."/>
            <person name="Quandt C.A."/>
            <person name="Barry K."/>
            <person name="Liu P."/>
            <person name="Grigoriev I."/>
            <person name="Longcore J.E."/>
            <person name="James T.Y."/>
        </authorList>
    </citation>
    <scope>NUCLEOTIDE SEQUENCE</scope>
    <source>
        <strain evidence="8">JEL0476</strain>
    </source>
</reference>
<dbReference type="CDD" id="cd18793">
    <property type="entry name" value="SF2_C_SNF"/>
    <property type="match status" value="1"/>
</dbReference>
<evidence type="ECO:0000313" key="9">
    <source>
        <dbReference type="Proteomes" id="UP001211065"/>
    </source>
</evidence>
<evidence type="ECO:0000256" key="4">
    <source>
        <dbReference type="ARBA" id="ARBA00022806"/>
    </source>
</evidence>
<sequence>MEALDCEELIEERIKMIENDENVSNFFESANIEVDLSDKISYEKVYENRKKLRELNKWKKIKLLNRFRLNYFKFNMNFGSNLINFLNIEKQKNFSCFNVDDTAIYKNLEHRVSEFEYMIKKFNVPTRKVVVMNNKNFLLDKKFRLDLEKLKKPKDIFHPFNLRLGFAFPDKYLLQYDCGKLQTLDKLLRDLKVGGHRALIFTQMTKMLDGSTQVQQRQILMDRFNNDKRILCFILSTRSGGVGMNLIGADSVIFYDSDWNPAMDAQAQDRAHRIGQTRDVHIYRFITSHTIEENMLKKANKKRVLDNIVIQEGEFNTDFFRKMHWKDWLGEEDDEEAGDDNVESENIGSIKNLEEALAMAEDQEDVVAMKNARKELNIIDLEDFKENEEGSFGSQQKQLQESNNPENSEDEKESHGVEKYMFKLVLNDWGFDEEIKLKEFFI</sequence>
<evidence type="ECO:0000256" key="2">
    <source>
        <dbReference type="ARBA" id="ARBA00022741"/>
    </source>
</evidence>
<dbReference type="Proteomes" id="UP001211065">
    <property type="component" value="Unassembled WGS sequence"/>
</dbReference>
<dbReference type="AlphaFoldDB" id="A0AAD5XW08"/>
<feature type="domain" description="Helicase C-terminal" evidence="7">
    <location>
        <begin position="161"/>
        <end position="316"/>
    </location>
</feature>
<dbReference type="GO" id="GO:0006338">
    <property type="term" value="P:chromatin remodeling"/>
    <property type="evidence" value="ECO:0007669"/>
    <property type="project" value="TreeGrafter"/>
</dbReference>
<dbReference type="EMBL" id="JADGJW010001383">
    <property type="protein sequence ID" value="KAJ3203759.1"/>
    <property type="molecule type" value="Genomic_DNA"/>
</dbReference>
<evidence type="ECO:0000313" key="8">
    <source>
        <dbReference type="EMBL" id="KAJ3203759.1"/>
    </source>
</evidence>
<dbReference type="Gene3D" id="3.40.50.300">
    <property type="entry name" value="P-loop containing nucleotide triphosphate hydrolases"/>
    <property type="match status" value="1"/>
</dbReference>
<dbReference type="GO" id="GO:0042393">
    <property type="term" value="F:histone binding"/>
    <property type="evidence" value="ECO:0007669"/>
    <property type="project" value="TreeGrafter"/>
</dbReference>
<dbReference type="InterPro" id="IPR027417">
    <property type="entry name" value="P-loop_NTPase"/>
</dbReference>
<dbReference type="GO" id="GO:0005524">
    <property type="term" value="F:ATP binding"/>
    <property type="evidence" value="ECO:0007669"/>
    <property type="project" value="UniProtKB-KW"/>
</dbReference>
<protein>
    <submittedName>
        <fullName evidence="8">Swr1 complex component</fullName>
    </submittedName>
</protein>
<dbReference type="GO" id="GO:0000812">
    <property type="term" value="C:Swr1 complex"/>
    <property type="evidence" value="ECO:0007669"/>
    <property type="project" value="TreeGrafter"/>
</dbReference>
<keyword evidence="4" id="KW-0347">Helicase</keyword>
<evidence type="ECO:0000259" key="7">
    <source>
        <dbReference type="PROSITE" id="PS51194"/>
    </source>
</evidence>
<dbReference type="InterPro" id="IPR001650">
    <property type="entry name" value="Helicase_C-like"/>
</dbReference>
<keyword evidence="3" id="KW-0378">Hydrolase</keyword>
<feature type="compositionally biased region" description="Polar residues" evidence="6">
    <location>
        <begin position="392"/>
        <end position="406"/>
    </location>
</feature>
<accession>A0AAD5XW08</accession>
<keyword evidence="2" id="KW-0547">Nucleotide-binding</keyword>
<dbReference type="SMART" id="SM00490">
    <property type="entry name" value="HELICc"/>
    <property type="match status" value="1"/>
</dbReference>
<evidence type="ECO:0000256" key="6">
    <source>
        <dbReference type="SAM" id="MobiDB-lite"/>
    </source>
</evidence>
<dbReference type="Pfam" id="PF00271">
    <property type="entry name" value="Helicase_C"/>
    <property type="match status" value="1"/>
</dbReference>
<proteinExistence type="predicted"/>